<feature type="compositionally biased region" description="Basic and acidic residues" evidence="1">
    <location>
        <begin position="44"/>
        <end position="65"/>
    </location>
</feature>
<evidence type="ECO:0000313" key="2">
    <source>
        <dbReference type="EMBL" id="GHG07694.1"/>
    </source>
</evidence>
<protein>
    <submittedName>
        <fullName evidence="2">Uncharacterized protein</fullName>
    </submittedName>
</protein>
<evidence type="ECO:0000313" key="3">
    <source>
        <dbReference type="Proteomes" id="UP000632849"/>
    </source>
</evidence>
<dbReference type="AlphaFoldDB" id="A0A919EPU1"/>
<proteinExistence type="predicted"/>
<accession>A0A919EPU1</accession>
<keyword evidence="3" id="KW-1185">Reference proteome</keyword>
<reference evidence="2" key="2">
    <citation type="submission" date="2020-09" db="EMBL/GenBank/DDBJ databases">
        <authorList>
            <person name="Sun Q."/>
            <person name="Ohkuma M."/>
        </authorList>
    </citation>
    <scope>NUCLEOTIDE SEQUENCE</scope>
    <source>
        <strain evidence="2">JCM 4122</strain>
    </source>
</reference>
<organism evidence="2 3">
    <name type="scientific">Streptomyces filamentosus</name>
    <name type="common">Streptomyces roseosporus</name>
    <dbReference type="NCBI Taxonomy" id="67294"/>
    <lineage>
        <taxon>Bacteria</taxon>
        <taxon>Bacillati</taxon>
        <taxon>Actinomycetota</taxon>
        <taxon>Actinomycetes</taxon>
        <taxon>Kitasatosporales</taxon>
        <taxon>Streptomycetaceae</taxon>
        <taxon>Streptomyces</taxon>
    </lineage>
</organism>
<comment type="caution">
    <text evidence="2">The sequence shown here is derived from an EMBL/GenBank/DDBJ whole genome shotgun (WGS) entry which is preliminary data.</text>
</comment>
<feature type="region of interest" description="Disordered" evidence="1">
    <location>
        <begin position="39"/>
        <end position="65"/>
    </location>
</feature>
<gene>
    <name evidence="2" type="ORF">GCM10017667_44160</name>
</gene>
<reference evidence="2" key="1">
    <citation type="journal article" date="2014" name="Int. J. Syst. Evol. Microbiol.">
        <title>Complete genome sequence of Corynebacterium casei LMG S-19264T (=DSM 44701T), isolated from a smear-ripened cheese.</title>
        <authorList>
            <consortium name="US DOE Joint Genome Institute (JGI-PGF)"/>
            <person name="Walter F."/>
            <person name="Albersmeier A."/>
            <person name="Kalinowski J."/>
            <person name="Ruckert C."/>
        </authorList>
    </citation>
    <scope>NUCLEOTIDE SEQUENCE</scope>
    <source>
        <strain evidence="2">JCM 4122</strain>
    </source>
</reference>
<sequence length="65" mass="6687">MPPVLPVDAGSVVQAVITLPARTAAATARRALWAMSGFLSGRASDGRGPEEGAPRKSCRAEVVEP</sequence>
<dbReference type="Proteomes" id="UP000632849">
    <property type="component" value="Unassembled WGS sequence"/>
</dbReference>
<name>A0A919EPU1_STRFL</name>
<evidence type="ECO:0000256" key="1">
    <source>
        <dbReference type="SAM" id="MobiDB-lite"/>
    </source>
</evidence>
<dbReference type="EMBL" id="BNBE01000002">
    <property type="protein sequence ID" value="GHG07694.1"/>
    <property type="molecule type" value="Genomic_DNA"/>
</dbReference>